<dbReference type="PANTHER" id="PTHR33337:SF33">
    <property type="entry name" value="CENP-V_GFA DOMAIN-CONTAINING PROTEIN"/>
    <property type="match status" value="1"/>
</dbReference>
<protein>
    <recommendedName>
        <fullName evidence="5">CENP-V/GFA domain-containing protein</fullName>
    </recommendedName>
</protein>
<dbReference type="GO" id="GO:0016846">
    <property type="term" value="F:carbon-sulfur lyase activity"/>
    <property type="evidence" value="ECO:0007669"/>
    <property type="project" value="InterPro"/>
</dbReference>
<organism evidence="6 7">
    <name type="scientific">Lophiostoma macrostomum CBS 122681</name>
    <dbReference type="NCBI Taxonomy" id="1314788"/>
    <lineage>
        <taxon>Eukaryota</taxon>
        <taxon>Fungi</taxon>
        <taxon>Dikarya</taxon>
        <taxon>Ascomycota</taxon>
        <taxon>Pezizomycotina</taxon>
        <taxon>Dothideomycetes</taxon>
        <taxon>Pleosporomycetidae</taxon>
        <taxon>Pleosporales</taxon>
        <taxon>Lophiostomataceae</taxon>
        <taxon>Lophiostoma</taxon>
    </lineage>
</organism>
<proteinExistence type="inferred from homology"/>
<evidence type="ECO:0000256" key="3">
    <source>
        <dbReference type="ARBA" id="ARBA00022833"/>
    </source>
</evidence>
<dbReference type="GO" id="GO:0046872">
    <property type="term" value="F:metal ion binding"/>
    <property type="evidence" value="ECO:0007669"/>
    <property type="project" value="UniProtKB-KW"/>
</dbReference>
<accession>A0A6A6SXQ4</accession>
<feature type="domain" description="CENP-V/GFA" evidence="5">
    <location>
        <begin position="10"/>
        <end position="133"/>
    </location>
</feature>
<dbReference type="Pfam" id="PF04828">
    <property type="entry name" value="GFA"/>
    <property type="match status" value="1"/>
</dbReference>
<evidence type="ECO:0000259" key="5">
    <source>
        <dbReference type="PROSITE" id="PS51891"/>
    </source>
</evidence>
<evidence type="ECO:0000256" key="4">
    <source>
        <dbReference type="ARBA" id="ARBA00023239"/>
    </source>
</evidence>
<keyword evidence="3" id="KW-0862">Zinc</keyword>
<dbReference type="EMBL" id="MU004417">
    <property type="protein sequence ID" value="KAF2651781.1"/>
    <property type="molecule type" value="Genomic_DNA"/>
</dbReference>
<dbReference type="OrthoDB" id="406544at2759"/>
<dbReference type="InterPro" id="IPR011057">
    <property type="entry name" value="Mss4-like_sf"/>
</dbReference>
<dbReference type="PROSITE" id="PS51891">
    <property type="entry name" value="CENP_V_GFA"/>
    <property type="match status" value="1"/>
</dbReference>
<gene>
    <name evidence="6" type="ORF">K491DRAFT_719512</name>
</gene>
<evidence type="ECO:0000256" key="1">
    <source>
        <dbReference type="ARBA" id="ARBA00005495"/>
    </source>
</evidence>
<dbReference type="PANTHER" id="PTHR33337">
    <property type="entry name" value="GFA DOMAIN-CONTAINING PROTEIN"/>
    <property type="match status" value="1"/>
</dbReference>
<dbReference type="Gene3D" id="3.90.1590.10">
    <property type="entry name" value="glutathione-dependent formaldehyde- activating enzyme (gfa)"/>
    <property type="match status" value="1"/>
</dbReference>
<dbReference type="Proteomes" id="UP000799324">
    <property type="component" value="Unassembled WGS sequence"/>
</dbReference>
<reference evidence="6" key="1">
    <citation type="journal article" date="2020" name="Stud. Mycol.">
        <title>101 Dothideomycetes genomes: a test case for predicting lifestyles and emergence of pathogens.</title>
        <authorList>
            <person name="Haridas S."/>
            <person name="Albert R."/>
            <person name="Binder M."/>
            <person name="Bloem J."/>
            <person name="Labutti K."/>
            <person name="Salamov A."/>
            <person name="Andreopoulos B."/>
            <person name="Baker S."/>
            <person name="Barry K."/>
            <person name="Bills G."/>
            <person name="Bluhm B."/>
            <person name="Cannon C."/>
            <person name="Castanera R."/>
            <person name="Culley D."/>
            <person name="Daum C."/>
            <person name="Ezra D."/>
            <person name="Gonzalez J."/>
            <person name="Henrissat B."/>
            <person name="Kuo A."/>
            <person name="Liang C."/>
            <person name="Lipzen A."/>
            <person name="Lutzoni F."/>
            <person name="Magnuson J."/>
            <person name="Mondo S."/>
            <person name="Nolan M."/>
            <person name="Ohm R."/>
            <person name="Pangilinan J."/>
            <person name="Park H.-J."/>
            <person name="Ramirez L."/>
            <person name="Alfaro M."/>
            <person name="Sun H."/>
            <person name="Tritt A."/>
            <person name="Yoshinaga Y."/>
            <person name="Zwiers L.-H."/>
            <person name="Turgeon B."/>
            <person name="Goodwin S."/>
            <person name="Spatafora J."/>
            <person name="Crous P."/>
            <person name="Grigoriev I."/>
        </authorList>
    </citation>
    <scope>NUCLEOTIDE SEQUENCE</scope>
    <source>
        <strain evidence="6">CBS 122681</strain>
    </source>
</reference>
<keyword evidence="7" id="KW-1185">Reference proteome</keyword>
<name>A0A6A6SXQ4_9PLEO</name>
<dbReference type="AlphaFoldDB" id="A0A6A6SXQ4"/>
<dbReference type="SUPFAM" id="SSF51316">
    <property type="entry name" value="Mss4-like"/>
    <property type="match status" value="1"/>
</dbReference>
<evidence type="ECO:0000313" key="6">
    <source>
        <dbReference type="EMBL" id="KAF2651781.1"/>
    </source>
</evidence>
<sequence>MAAAENFELLTGHCTCKTITYSLLAPPLVTNCCHCTWCQRETGSAFVINCCIESSNFKITSDTSPTLVELPSESGKGQLVARCPNCFVALYSHYPSTERWTTYVRAGTLAEGSRQKISPEVHVFAPNKVQWLDLSGEKERGVPLYDEFYQKEDVWREASLERWQLLTKRRQAETSTE</sequence>
<keyword evidence="4" id="KW-0456">Lyase</keyword>
<evidence type="ECO:0000256" key="2">
    <source>
        <dbReference type="ARBA" id="ARBA00022723"/>
    </source>
</evidence>
<comment type="similarity">
    <text evidence="1">Belongs to the Gfa family.</text>
</comment>
<keyword evidence="2" id="KW-0479">Metal-binding</keyword>
<dbReference type="InterPro" id="IPR006913">
    <property type="entry name" value="CENP-V/GFA"/>
</dbReference>
<evidence type="ECO:0000313" key="7">
    <source>
        <dbReference type="Proteomes" id="UP000799324"/>
    </source>
</evidence>